<dbReference type="InterPro" id="IPR011893">
    <property type="entry name" value="Selenoprotein_Rdx-typ"/>
</dbReference>
<dbReference type="EMBL" id="MU069484">
    <property type="protein sequence ID" value="KAF5841502.1"/>
    <property type="molecule type" value="Genomic_DNA"/>
</dbReference>
<gene>
    <name evidence="2" type="ORF">DUNSADRAFT_12669</name>
</gene>
<accession>A0ABQ7H3R5</accession>
<evidence type="ECO:0000256" key="1">
    <source>
        <dbReference type="ARBA" id="ARBA00023284"/>
    </source>
</evidence>
<evidence type="ECO:0000313" key="3">
    <source>
        <dbReference type="Proteomes" id="UP000815325"/>
    </source>
</evidence>
<dbReference type="Pfam" id="PF10262">
    <property type="entry name" value="Rdx"/>
    <property type="match status" value="1"/>
</dbReference>
<evidence type="ECO:0000313" key="2">
    <source>
        <dbReference type="EMBL" id="KAF5841502.1"/>
    </source>
</evidence>
<reference evidence="2" key="1">
    <citation type="submission" date="2017-08" db="EMBL/GenBank/DDBJ databases">
        <authorList>
            <person name="Polle J.E."/>
            <person name="Barry K."/>
            <person name="Cushman J."/>
            <person name="Schmutz J."/>
            <person name="Tran D."/>
            <person name="Hathwaick L.T."/>
            <person name="Yim W.C."/>
            <person name="Jenkins J."/>
            <person name="Mckie-Krisberg Z.M."/>
            <person name="Prochnik S."/>
            <person name="Lindquist E."/>
            <person name="Dockter R.B."/>
            <person name="Adam C."/>
            <person name="Molina H."/>
            <person name="Bunkerborg J."/>
            <person name="Jin E."/>
            <person name="Buchheim M."/>
            <person name="Magnuson J."/>
        </authorList>
    </citation>
    <scope>NUCLEOTIDE SEQUENCE</scope>
    <source>
        <strain evidence="2">CCAP 19/18</strain>
    </source>
</reference>
<keyword evidence="1" id="KW-0676">Redox-active center</keyword>
<comment type="caution">
    <text evidence="2">The sequence shown here is derived from an EMBL/GenBank/DDBJ whole genome shotgun (WGS) entry which is preliminary data.</text>
</comment>
<keyword evidence="3" id="KW-1185">Reference proteome</keyword>
<proteinExistence type="predicted"/>
<organism evidence="2 3">
    <name type="scientific">Dunaliella salina</name>
    <name type="common">Green alga</name>
    <name type="synonym">Protococcus salinus</name>
    <dbReference type="NCBI Taxonomy" id="3046"/>
    <lineage>
        <taxon>Eukaryota</taxon>
        <taxon>Viridiplantae</taxon>
        <taxon>Chlorophyta</taxon>
        <taxon>core chlorophytes</taxon>
        <taxon>Chlorophyceae</taxon>
        <taxon>CS clade</taxon>
        <taxon>Chlamydomonadales</taxon>
        <taxon>Dunaliellaceae</taxon>
        <taxon>Dunaliella</taxon>
    </lineage>
</organism>
<dbReference type="Proteomes" id="UP000815325">
    <property type="component" value="Unassembled WGS sequence"/>
</dbReference>
<evidence type="ECO:0008006" key="4">
    <source>
        <dbReference type="Google" id="ProtNLM"/>
    </source>
</evidence>
<name>A0ABQ7H3R5_DUNSA</name>
<sequence>MYIKVADAIEEAFPSVVVEGNEAGDGRPGSFEVSTPDGASSPVLFSKLDTKQVPDVEDVISRIVNRNRGPGAQ</sequence>
<protein>
    <recommendedName>
        <fullName evidence="4">Selenoprotein W-related protein</fullName>
    </recommendedName>
</protein>
<dbReference type="Gene3D" id="3.40.30.10">
    <property type="entry name" value="Glutaredoxin"/>
    <property type="match status" value="1"/>
</dbReference>